<dbReference type="InterPro" id="IPR036388">
    <property type="entry name" value="WH-like_DNA-bd_sf"/>
</dbReference>
<dbReference type="Proteomes" id="UP001225356">
    <property type="component" value="Unassembled WGS sequence"/>
</dbReference>
<dbReference type="RefSeq" id="WP_307557460.1">
    <property type="nucleotide sequence ID" value="NZ_JAUSQU010000001.1"/>
</dbReference>
<reference evidence="2 3" key="1">
    <citation type="submission" date="2023-07" db="EMBL/GenBank/DDBJ databases">
        <title>Sequencing the genomes of 1000 actinobacteria strains.</title>
        <authorList>
            <person name="Klenk H.-P."/>
        </authorList>
    </citation>
    <scope>NUCLEOTIDE SEQUENCE [LARGE SCALE GENOMIC DNA]</scope>
    <source>
        <strain evidence="2 3">DSM 46740</strain>
    </source>
</reference>
<accession>A0ABT9QAA6</accession>
<comment type="caution">
    <text evidence="2">The sequence shown here is derived from an EMBL/GenBank/DDBJ whole genome shotgun (WGS) entry which is preliminary data.</text>
</comment>
<dbReference type="Pfam" id="PF00196">
    <property type="entry name" value="GerE"/>
    <property type="match status" value="1"/>
</dbReference>
<sequence length="309" mass="34887">MPLQGDSRELHLYEYLIDNGPTSAEDLQGVVEDPEQTLDWLRENGFIVGDPPRARRPRHALSEALAEAADTLERLTHLMQNLDQRYESSEHYRSMGETVSILTSREEVTDTFDYLQGTVRHEWMQLITGPFLPLAGPLPPEQSTVPIGDLNCRRRVVYEKEVMSSPSVMEGLRNTMRWGGAQIRFTPHRLPTKLLVADDVALTPLEERGGLPMMMIKAPPLVAGQIARFEEEWERAIPYNADIVRAPQELGVQDRRILQQVVAGETDNAIARLCECSPRTVGRSIARMRELAGVGTRGQLIHFATKNWL</sequence>
<name>A0ABT9QAA6_9ACTN</name>
<dbReference type="EMBL" id="JAUSQU010000001">
    <property type="protein sequence ID" value="MDP9843320.1"/>
    <property type="molecule type" value="Genomic_DNA"/>
</dbReference>
<keyword evidence="3" id="KW-1185">Reference proteome</keyword>
<dbReference type="SUPFAM" id="SSF46894">
    <property type="entry name" value="C-terminal effector domain of the bipartite response regulators"/>
    <property type="match status" value="1"/>
</dbReference>
<dbReference type="GO" id="GO:0003677">
    <property type="term" value="F:DNA binding"/>
    <property type="evidence" value="ECO:0007669"/>
    <property type="project" value="UniProtKB-KW"/>
</dbReference>
<evidence type="ECO:0000259" key="1">
    <source>
        <dbReference type="SMART" id="SM00421"/>
    </source>
</evidence>
<dbReference type="InterPro" id="IPR016032">
    <property type="entry name" value="Sig_transdc_resp-reg_C-effctor"/>
</dbReference>
<evidence type="ECO:0000313" key="3">
    <source>
        <dbReference type="Proteomes" id="UP001225356"/>
    </source>
</evidence>
<gene>
    <name evidence="2" type="ORF">J2853_002531</name>
</gene>
<dbReference type="PANTHER" id="PTHR34293:SF1">
    <property type="entry name" value="HTH-TYPE TRANSCRIPTIONAL REGULATOR TRMBL2"/>
    <property type="match status" value="1"/>
</dbReference>
<dbReference type="InterPro" id="IPR051797">
    <property type="entry name" value="TrmB-like"/>
</dbReference>
<proteinExistence type="predicted"/>
<dbReference type="PANTHER" id="PTHR34293">
    <property type="entry name" value="HTH-TYPE TRANSCRIPTIONAL REGULATOR TRMBL2"/>
    <property type="match status" value="1"/>
</dbReference>
<organism evidence="2 3">
    <name type="scientific">Streptosporangium lutulentum</name>
    <dbReference type="NCBI Taxonomy" id="1461250"/>
    <lineage>
        <taxon>Bacteria</taxon>
        <taxon>Bacillati</taxon>
        <taxon>Actinomycetota</taxon>
        <taxon>Actinomycetes</taxon>
        <taxon>Streptosporangiales</taxon>
        <taxon>Streptosporangiaceae</taxon>
        <taxon>Streptosporangium</taxon>
    </lineage>
</organism>
<dbReference type="InterPro" id="IPR000792">
    <property type="entry name" value="Tscrpt_reg_LuxR_C"/>
</dbReference>
<dbReference type="Gene3D" id="1.10.10.10">
    <property type="entry name" value="Winged helix-like DNA-binding domain superfamily/Winged helix DNA-binding domain"/>
    <property type="match status" value="1"/>
</dbReference>
<feature type="domain" description="HTH luxR-type" evidence="1">
    <location>
        <begin position="247"/>
        <end position="304"/>
    </location>
</feature>
<protein>
    <submittedName>
        <fullName evidence="2">DNA-binding CsgD family transcriptional regulator</fullName>
    </submittedName>
</protein>
<evidence type="ECO:0000313" key="2">
    <source>
        <dbReference type="EMBL" id="MDP9843320.1"/>
    </source>
</evidence>
<dbReference type="SMART" id="SM00421">
    <property type="entry name" value="HTH_LUXR"/>
    <property type="match status" value="1"/>
</dbReference>
<keyword evidence="2" id="KW-0238">DNA-binding</keyword>